<dbReference type="EMBL" id="QXEC01000003">
    <property type="protein sequence ID" value="RIV40328.1"/>
    <property type="molecule type" value="Genomic_DNA"/>
</dbReference>
<dbReference type="GO" id="GO:0000053">
    <property type="term" value="P:argininosuccinate metabolic process"/>
    <property type="evidence" value="ECO:0007669"/>
    <property type="project" value="TreeGrafter"/>
</dbReference>
<dbReference type="InterPro" id="IPR048268">
    <property type="entry name" value="Arginosuc_syn_C"/>
</dbReference>
<dbReference type="GO" id="GO:0000050">
    <property type="term" value="P:urea cycle"/>
    <property type="evidence" value="ECO:0007669"/>
    <property type="project" value="TreeGrafter"/>
</dbReference>
<comment type="pathway">
    <text evidence="1">Amino-acid biosynthesis; L-arginine biosynthesis; L-arginine from L-ornithine and carbamoyl phosphate: step 2/3.</text>
</comment>
<dbReference type="InterPro" id="IPR014729">
    <property type="entry name" value="Rossmann-like_a/b/a_fold"/>
</dbReference>
<dbReference type="PANTHER" id="PTHR11587:SF2">
    <property type="entry name" value="ARGININOSUCCINATE SYNTHASE"/>
    <property type="match status" value="1"/>
</dbReference>
<evidence type="ECO:0000256" key="6">
    <source>
        <dbReference type="ARBA" id="ARBA00022741"/>
    </source>
</evidence>
<dbReference type="RefSeq" id="WP_119573622.1">
    <property type="nucleotide sequence ID" value="NZ_QXEC01000003.1"/>
</dbReference>
<evidence type="ECO:0000256" key="1">
    <source>
        <dbReference type="ARBA" id="ARBA00004967"/>
    </source>
</evidence>
<organism evidence="10 11">
    <name type="scientific">Micromonospora radicis</name>
    <dbReference type="NCBI Taxonomy" id="1894971"/>
    <lineage>
        <taxon>Bacteria</taxon>
        <taxon>Bacillati</taxon>
        <taxon>Actinomycetota</taxon>
        <taxon>Actinomycetes</taxon>
        <taxon>Micromonosporales</taxon>
        <taxon>Micromonosporaceae</taxon>
        <taxon>Micromonospora</taxon>
    </lineage>
</organism>
<dbReference type="GO" id="GO:0004055">
    <property type="term" value="F:argininosuccinate synthase activity"/>
    <property type="evidence" value="ECO:0007669"/>
    <property type="project" value="UniProtKB-EC"/>
</dbReference>
<evidence type="ECO:0000256" key="5">
    <source>
        <dbReference type="ARBA" id="ARBA00022605"/>
    </source>
</evidence>
<feature type="domain" description="Arginosuccinate synthase-like N-terminal" evidence="8">
    <location>
        <begin position="19"/>
        <end position="167"/>
    </location>
</feature>
<dbReference type="UniPathway" id="UPA00068">
    <property type="reaction ID" value="UER00113"/>
</dbReference>
<dbReference type="InterPro" id="IPR024074">
    <property type="entry name" value="AS_cat/multimer_dom_body"/>
</dbReference>
<dbReference type="InterPro" id="IPR001518">
    <property type="entry name" value="Arginosuc_synth"/>
</dbReference>
<evidence type="ECO:0000256" key="3">
    <source>
        <dbReference type="ARBA" id="ARBA00022571"/>
    </source>
</evidence>
<keyword evidence="6" id="KW-0547">Nucleotide-binding</keyword>
<reference evidence="10 11" key="1">
    <citation type="submission" date="2018-08" db="EMBL/GenBank/DDBJ databases">
        <title>Jishengella sp. nov., isolated from a root of Azadirachta indica A. Juss. var. siamensis Valenton.</title>
        <authorList>
            <person name="Kuncharoen N."/>
            <person name="Tanasupawat S."/>
            <person name="Kudo T."/>
            <person name="Ohkuma M."/>
        </authorList>
    </citation>
    <scope>NUCLEOTIDE SEQUENCE [LARGE SCALE GENOMIC DNA]</scope>
    <source>
        <strain evidence="10 11">AZ1-13</strain>
    </source>
</reference>
<dbReference type="Gene3D" id="3.40.50.620">
    <property type="entry name" value="HUPs"/>
    <property type="match status" value="1"/>
</dbReference>
<comment type="caution">
    <text evidence="10">The sequence shown here is derived from an EMBL/GenBank/DDBJ whole genome shotgun (WGS) entry which is preliminary data.</text>
</comment>
<evidence type="ECO:0000313" key="11">
    <source>
        <dbReference type="Proteomes" id="UP000283832"/>
    </source>
</evidence>
<dbReference type="InterPro" id="IPR048267">
    <property type="entry name" value="Arginosuc_syn_N"/>
</dbReference>
<dbReference type="OrthoDB" id="9801641at2"/>
<evidence type="ECO:0000259" key="8">
    <source>
        <dbReference type="Pfam" id="PF00764"/>
    </source>
</evidence>
<dbReference type="Proteomes" id="UP000283832">
    <property type="component" value="Unassembled WGS sequence"/>
</dbReference>
<keyword evidence="5" id="KW-0028">Amino-acid biosynthesis</keyword>
<keyword evidence="7" id="KW-0067">ATP-binding</keyword>
<dbReference type="GO" id="GO:0006526">
    <property type="term" value="P:L-arginine biosynthetic process"/>
    <property type="evidence" value="ECO:0007669"/>
    <property type="project" value="UniProtKB-UniPathway"/>
</dbReference>
<evidence type="ECO:0000259" key="9">
    <source>
        <dbReference type="Pfam" id="PF20979"/>
    </source>
</evidence>
<dbReference type="EC" id="6.3.4.5" evidence="2"/>
<evidence type="ECO:0000313" key="10">
    <source>
        <dbReference type="EMBL" id="RIV40328.1"/>
    </source>
</evidence>
<dbReference type="Pfam" id="PF20979">
    <property type="entry name" value="Arginosuc_syn_C"/>
    <property type="match status" value="1"/>
</dbReference>
<dbReference type="AlphaFoldDB" id="A0A418MYS1"/>
<protein>
    <recommendedName>
        <fullName evidence="2">argininosuccinate synthase</fullName>
        <ecNumber evidence="2">6.3.4.5</ecNumber>
    </recommendedName>
</protein>
<sequence>MRRFVTTLDELIARPPRHLVLLYSGGLDGTYLLHLLKDAPVATTALNVRIGAADDGRARELAARFGASYQEVDVTEEFFTEAVPAAIHADAYYQGQFPVGSTLSRPLMARAAVRVARAVGGDAVGHTATYMQNSTARLGRSVVALDPTLCVVAPFLGSNVTREQKQARLAEAGVVLPDAVHSVDVNPWARVIENGSLETPENRLDESVFTLTRHPVDCPAEPAELSLTFAAGLPVALDGTTLPLRDLVTGLNELAGEHGIGRYAGLEDTPFGVKNHEVRESPAAAVITAAHRALANAVLDPREHTVRTLLSTEWTTTAVQGGWFSHLGRTLRRCLAELDEPLTGTVELRLYRGAVTVLRLVTPHGLHYARLGADYHEWMDDYGYASWHHLMTLADTVRTTVDGDPPSRRQPR</sequence>
<feature type="domain" description="Arginosuccinate synthase C-terminal" evidence="9">
    <location>
        <begin position="181"/>
        <end position="367"/>
    </location>
</feature>
<evidence type="ECO:0000256" key="4">
    <source>
        <dbReference type="ARBA" id="ARBA00022598"/>
    </source>
</evidence>
<evidence type="ECO:0000256" key="7">
    <source>
        <dbReference type="ARBA" id="ARBA00022840"/>
    </source>
</evidence>
<name>A0A418MYS1_9ACTN</name>
<proteinExistence type="predicted"/>
<accession>A0A418MYS1</accession>
<dbReference type="GO" id="GO:0005524">
    <property type="term" value="F:ATP binding"/>
    <property type="evidence" value="ECO:0007669"/>
    <property type="project" value="UniProtKB-KW"/>
</dbReference>
<keyword evidence="11" id="KW-1185">Reference proteome</keyword>
<dbReference type="PANTHER" id="PTHR11587">
    <property type="entry name" value="ARGININOSUCCINATE SYNTHASE"/>
    <property type="match status" value="1"/>
</dbReference>
<dbReference type="SUPFAM" id="SSF52402">
    <property type="entry name" value="Adenine nucleotide alpha hydrolases-like"/>
    <property type="match status" value="1"/>
</dbReference>
<keyword evidence="3" id="KW-0055">Arginine biosynthesis</keyword>
<dbReference type="GO" id="GO:0005737">
    <property type="term" value="C:cytoplasm"/>
    <property type="evidence" value="ECO:0007669"/>
    <property type="project" value="TreeGrafter"/>
</dbReference>
<dbReference type="Gene3D" id="3.90.1260.10">
    <property type="entry name" value="Argininosuccinate synthetase, chain A, domain 2"/>
    <property type="match status" value="1"/>
</dbReference>
<evidence type="ECO:0000256" key="2">
    <source>
        <dbReference type="ARBA" id="ARBA00012286"/>
    </source>
</evidence>
<keyword evidence="4" id="KW-0436">Ligase</keyword>
<dbReference type="Pfam" id="PF00764">
    <property type="entry name" value="Arginosuc_synth"/>
    <property type="match status" value="1"/>
</dbReference>
<gene>
    <name evidence="10" type="ORF">D2L64_05680</name>
</gene>
<dbReference type="SUPFAM" id="SSF69864">
    <property type="entry name" value="Argininosuccinate synthetase, C-terminal domain"/>
    <property type="match status" value="1"/>
</dbReference>